<gene>
    <name evidence="1" type="ORF">PLEPLA_LOCUS18338</name>
</gene>
<dbReference type="AlphaFoldDB" id="A0A9N7UG81"/>
<proteinExistence type="predicted"/>
<evidence type="ECO:0000313" key="1">
    <source>
        <dbReference type="EMBL" id="CAB1430356.1"/>
    </source>
</evidence>
<reference evidence="1" key="1">
    <citation type="submission" date="2020-03" db="EMBL/GenBank/DDBJ databases">
        <authorList>
            <person name="Weist P."/>
        </authorList>
    </citation>
    <scope>NUCLEOTIDE SEQUENCE</scope>
</reference>
<organism evidence="1 2">
    <name type="scientific">Pleuronectes platessa</name>
    <name type="common">European plaice</name>
    <dbReference type="NCBI Taxonomy" id="8262"/>
    <lineage>
        <taxon>Eukaryota</taxon>
        <taxon>Metazoa</taxon>
        <taxon>Chordata</taxon>
        <taxon>Craniata</taxon>
        <taxon>Vertebrata</taxon>
        <taxon>Euteleostomi</taxon>
        <taxon>Actinopterygii</taxon>
        <taxon>Neopterygii</taxon>
        <taxon>Teleostei</taxon>
        <taxon>Neoteleostei</taxon>
        <taxon>Acanthomorphata</taxon>
        <taxon>Carangaria</taxon>
        <taxon>Pleuronectiformes</taxon>
        <taxon>Pleuronectoidei</taxon>
        <taxon>Pleuronectidae</taxon>
        <taxon>Pleuronectes</taxon>
    </lineage>
</organism>
<protein>
    <submittedName>
        <fullName evidence="1">Uncharacterized protein</fullName>
    </submittedName>
</protein>
<comment type="caution">
    <text evidence="1">The sequence shown here is derived from an EMBL/GenBank/DDBJ whole genome shotgun (WGS) entry which is preliminary data.</text>
</comment>
<evidence type="ECO:0000313" key="2">
    <source>
        <dbReference type="Proteomes" id="UP001153269"/>
    </source>
</evidence>
<dbReference type="Proteomes" id="UP001153269">
    <property type="component" value="Unassembled WGS sequence"/>
</dbReference>
<sequence>MAFSYMCAVIIGAKQRYDMKARSFARTRSQQITSVDFDSLAWSMSHLPTRRRYKVYDLYCSQPPGATPGETCGVFNSNTPQSPGMEIVHGHFPGVRRSEKLSDLQEVIGILGLLAQLGSARMSRFCCVLEEVLSMTGQPQAPKPNPDLCCAAEGKTEAHNSDCVAVTFV</sequence>
<accession>A0A9N7UG81</accession>
<dbReference type="EMBL" id="CADEAL010001225">
    <property type="protein sequence ID" value="CAB1430356.1"/>
    <property type="molecule type" value="Genomic_DNA"/>
</dbReference>
<keyword evidence="2" id="KW-1185">Reference proteome</keyword>
<name>A0A9N7UG81_PLEPL</name>